<protein>
    <recommendedName>
        <fullName evidence="4">tRNA/rRNA methyltransferase SpoU type domain-containing protein</fullName>
    </recommendedName>
</protein>
<reference evidence="5" key="1">
    <citation type="submission" date="2022-07" db="EMBL/GenBank/DDBJ databases">
        <title>Evaluation of T. orientalis genome assembly methods using nanopore sequencing and analysis of variation between genomes.</title>
        <authorList>
            <person name="Yam J."/>
            <person name="Micallef M.L."/>
            <person name="Liu M."/>
            <person name="Djordjevic S.P."/>
            <person name="Bogema D.R."/>
            <person name="Jenkins C."/>
        </authorList>
    </citation>
    <scope>NUCLEOTIDE SEQUENCE</scope>
    <source>
        <strain evidence="5">Fish Creek</strain>
    </source>
</reference>
<name>A0A976QVQ9_THEOR</name>
<evidence type="ECO:0000313" key="5">
    <source>
        <dbReference type="EMBL" id="UKJ89580.2"/>
    </source>
</evidence>
<feature type="domain" description="tRNA/rRNA methyltransferase SpoU type" evidence="4">
    <location>
        <begin position="187"/>
        <end position="281"/>
    </location>
</feature>
<dbReference type="AlphaFoldDB" id="A0A976QVQ9"/>
<evidence type="ECO:0000259" key="4">
    <source>
        <dbReference type="Pfam" id="PF00588"/>
    </source>
</evidence>
<feature type="region of interest" description="Disordered" evidence="3">
    <location>
        <begin position="21"/>
        <end position="40"/>
    </location>
</feature>
<organism evidence="5 6">
    <name type="scientific">Theileria orientalis</name>
    <dbReference type="NCBI Taxonomy" id="68886"/>
    <lineage>
        <taxon>Eukaryota</taxon>
        <taxon>Sar</taxon>
        <taxon>Alveolata</taxon>
        <taxon>Apicomplexa</taxon>
        <taxon>Aconoidasida</taxon>
        <taxon>Piroplasmida</taxon>
        <taxon>Theileriidae</taxon>
        <taxon>Theileria</taxon>
    </lineage>
</organism>
<dbReference type="GO" id="GO:0006396">
    <property type="term" value="P:RNA processing"/>
    <property type="evidence" value="ECO:0007669"/>
    <property type="project" value="InterPro"/>
</dbReference>
<dbReference type="Proteomes" id="UP000244803">
    <property type="component" value="Chromosome 4"/>
</dbReference>
<dbReference type="OrthoDB" id="7451790at2759"/>
<dbReference type="GO" id="GO:0032259">
    <property type="term" value="P:methylation"/>
    <property type="evidence" value="ECO:0007669"/>
    <property type="project" value="UniProtKB-KW"/>
</dbReference>
<accession>A0A976QVQ9</accession>
<evidence type="ECO:0000256" key="2">
    <source>
        <dbReference type="ARBA" id="ARBA00022679"/>
    </source>
</evidence>
<evidence type="ECO:0000256" key="3">
    <source>
        <dbReference type="SAM" id="MobiDB-lite"/>
    </source>
</evidence>
<sequence length="366" mass="40549">MSTSEVVGKLLEQLKRRSSLHVQRNKKLKDHLKPESAKNNVNNVVVRRRFTPRPLVSAPSSDYFTRLVNSSSKPLVLRSVHHPVSNHLLKLSQSSNYRHEYCSRNGPCHRIYTTSHSNKLLSDPEVKFDKVLIVSKKLIQKIGNLYSYNNGLVAEVPFPEPSSSLGLPRLILAVCPSNKMKSRINGANLGTIIRSAQGLEWQGVYVLKNDQIDLFDPLTIRSSQFSLSALPYLKGTVNEMMEFIKSNNLLACHCGNDGISVESEEFSQKLKSHNGLMLIIGHIPRELYTLSNKISVKSAQSPPSMGYGNSAGGETDIGASSDSISGHSGACRIKYSLDDQVQTGIAMYLIKKLYFKQTSASPFITS</sequence>
<dbReference type="Pfam" id="PF00588">
    <property type="entry name" value="SpoU_methylase"/>
    <property type="match status" value="1"/>
</dbReference>
<dbReference type="InterPro" id="IPR029028">
    <property type="entry name" value="Alpha/beta_knot_MTases"/>
</dbReference>
<evidence type="ECO:0000313" key="6">
    <source>
        <dbReference type="Proteomes" id="UP000244803"/>
    </source>
</evidence>
<keyword evidence="1" id="KW-0489">Methyltransferase</keyword>
<dbReference type="SUPFAM" id="SSF75217">
    <property type="entry name" value="alpha/beta knot"/>
    <property type="match status" value="1"/>
</dbReference>
<dbReference type="EMBL" id="CP056067">
    <property type="protein sequence ID" value="UKJ89580.2"/>
    <property type="molecule type" value="Genomic_DNA"/>
</dbReference>
<evidence type="ECO:0000256" key="1">
    <source>
        <dbReference type="ARBA" id="ARBA00022603"/>
    </source>
</evidence>
<dbReference type="GO" id="GO:0008173">
    <property type="term" value="F:RNA methyltransferase activity"/>
    <property type="evidence" value="ECO:0007669"/>
    <property type="project" value="InterPro"/>
</dbReference>
<keyword evidence="2" id="KW-0808">Transferase</keyword>
<feature type="compositionally biased region" description="Basic residues" evidence="3">
    <location>
        <begin position="21"/>
        <end position="30"/>
    </location>
</feature>
<dbReference type="Gene3D" id="3.40.1280.10">
    <property type="match status" value="1"/>
</dbReference>
<dbReference type="InterPro" id="IPR029026">
    <property type="entry name" value="tRNA_m1G_MTases_N"/>
</dbReference>
<proteinExistence type="predicted"/>
<dbReference type="InterPro" id="IPR001537">
    <property type="entry name" value="SpoU_MeTrfase"/>
</dbReference>
<dbReference type="GO" id="GO:0003723">
    <property type="term" value="F:RNA binding"/>
    <property type="evidence" value="ECO:0007669"/>
    <property type="project" value="InterPro"/>
</dbReference>
<gene>
    <name evidence="5" type="ORF">MACJ_002831</name>
</gene>